<feature type="region of interest" description="Disordered" evidence="6">
    <location>
        <begin position="1"/>
        <end position="27"/>
    </location>
</feature>
<evidence type="ECO:0000313" key="9">
    <source>
        <dbReference type="EMBL" id="ARN23728.1"/>
    </source>
</evidence>
<evidence type="ECO:0000256" key="2">
    <source>
        <dbReference type="ARBA" id="ARBA00022598"/>
    </source>
</evidence>
<feature type="domain" description="RNA 3'-terminal phosphate cyclase insert" evidence="8">
    <location>
        <begin position="196"/>
        <end position="288"/>
    </location>
</feature>
<dbReference type="InterPro" id="IPR000228">
    <property type="entry name" value="RNA3'_term_phos_cyc"/>
</dbReference>
<dbReference type="EMBL" id="CP015118">
    <property type="protein sequence ID" value="ARN23728.1"/>
    <property type="molecule type" value="Genomic_DNA"/>
</dbReference>
<dbReference type="Proteomes" id="UP000193427">
    <property type="component" value="Chromosome"/>
</dbReference>
<feature type="compositionally biased region" description="Gly residues" evidence="6">
    <location>
        <begin position="1"/>
        <end position="11"/>
    </location>
</feature>
<dbReference type="Pfam" id="PF05189">
    <property type="entry name" value="RTC_insert"/>
    <property type="match status" value="1"/>
</dbReference>
<dbReference type="STRING" id="946333.A4W93_04425"/>
<dbReference type="KEGG" id="rgu:A4W93_04425"/>
<dbReference type="InterPro" id="IPR023797">
    <property type="entry name" value="RNA3'_phos_cyclase_dom"/>
</dbReference>
<feature type="domain" description="RNA 3'-terminal phosphate cyclase" evidence="7">
    <location>
        <begin position="23"/>
        <end position="345"/>
    </location>
</feature>
<dbReference type="PANTHER" id="PTHR11096">
    <property type="entry name" value="RNA 3' TERMINAL PHOSPHATE CYCLASE"/>
    <property type="match status" value="1"/>
</dbReference>
<evidence type="ECO:0000256" key="6">
    <source>
        <dbReference type="SAM" id="MobiDB-lite"/>
    </source>
</evidence>
<evidence type="ECO:0000259" key="7">
    <source>
        <dbReference type="Pfam" id="PF01137"/>
    </source>
</evidence>
<dbReference type="PANTHER" id="PTHR11096:SF0">
    <property type="entry name" value="RNA 3'-TERMINAL PHOSPHATE CYCLASE"/>
    <property type="match status" value="1"/>
</dbReference>
<evidence type="ECO:0000259" key="8">
    <source>
        <dbReference type="Pfam" id="PF05189"/>
    </source>
</evidence>
<dbReference type="InterPro" id="IPR013791">
    <property type="entry name" value="RNA3'-term_phos_cycl_insert"/>
</dbReference>
<sequence length="359" mass="37845">MPGAAAGGGPQPAGLLELDGSAGEGGGQRLRSALTLSMCTGRPFRMRHIRAGRERPGLLRQHVACVTASQAVSGGSAEGAEVGSTEVAFSPGEVRAGDHVFGVGSAGSCTLVLQTVWPALMALREPSRIMLRGGTHNPGAPPFHFIDRAYAPLMRRLGCPSELRLRRHGFYPTGGGGIEVVLPGSPDGTLTPFDLLERGALRNGYAECLVAAVPRHVGARELDTLGRALGWSGEQLRLPLVRQNEGPGNALMVTLEHEHLVELFTAFGEKGVSAETVARNVVREVRAYTAGQAALGPWLADQWMLPLAIAVWRTGSPAGFTCSGLSAHARSNLELIGQFLPVTFRTSQADTGWRVDIGA</sequence>
<gene>
    <name evidence="9" type="ORF">A4W93_04425</name>
</gene>
<organism evidence="9 10">
    <name type="scientific">Piscinibacter gummiphilus</name>
    <dbReference type="NCBI Taxonomy" id="946333"/>
    <lineage>
        <taxon>Bacteria</taxon>
        <taxon>Pseudomonadati</taxon>
        <taxon>Pseudomonadota</taxon>
        <taxon>Betaproteobacteria</taxon>
        <taxon>Burkholderiales</taxon>
        <taxon>Sphaerotilaceae</taxon>
        <taxon>Piscinibacter</taxon>
    </lineage>
</organism>
<dbReference type="InterPro" id="IPR017770">
    <property type="entry name" value="RNA3'_term_phos_cyc_type_1"/>
</dbReference>
<proteinExistence type="inferred from homology"/>
<dbReference type="SUPFAM" id="SSF52913">
    <property type="entry name" value="RNA 3'-terminal phosphate cyclase, RPTC, insert domain"/>
    <property type="match status" value="1"/>
</dbReference>
<reference evidence="9 10" key="1">
    <citation type="submission" date="2016-04" db="EMBL/GenBank/DDBJ databases">
        <title>Complete genome sequence of natural rubber-degrading, novel Gram-negative bacterium, Rhizobacter gummiphilus strain NS21.</title>
        <authorList>
            <person name="Tabata M."/>
            <person name="Kasai D."/>
            <person name="Fukuda M."/>
        </authorList>
    </citation>
    <scope>NUCLEOTIDE SEQUENCE [LARGE SCALE GENOMIC DNA]</scope>
    <source>
        <strain evidence="9 10">NS21</strain>
    </source>
</reference>
<comment type="similarity">
    <text evidence="1">Belongs to the RNA 3'-terminal cyclase family. Type 1 subfamily.</text>
</comment>
<dbReference type="PIRSF" id="PIRSF005378">
    <property type="entry name" value="RNA3'_term_phos_cycl_euk"/>
    <property type="match status" value="1"/>
</dbReference>
<dbReference type="NCBIfam" id="NF003246">
    <property type="entry name" value="PRK04204.1-2"/>
    <property type="match status" value="1"/>
</dbReference>
<keyword evidence="3" id="KW-0547">Nucleotide-binding</keyword>
<evidence type="ECO:0000256" key="1">
    <source>
        <dbReference type="ARBA" id="ARBA00009206"/>
    </source>
</evidence>
<dbReference type="SUPFAM" id="SSF55205">
    <property type="entry name" value="EPT/RTPC-like"/>
    <property type="match status" value="1"/>
</dbReference>
<keyword evidence="10" id="KW-1185">Reference proteome</keyword>
<keyword evidence="2" id="KW-0436">Ligase</keyword>
<accession>A0A1W6LHN0</accession>
<dbReference type="AlphaFoldDB" id="A0A1W6LHN0"/>
<dbReference type="InterPro" id="IPR013792">
    <property type="entry name" value="RNA3'P_cycl/enolpyr_Trfase_a/b"/>
</dbReference>
<protein>
    <recommendedName>
        <fullName evidence="5">RNA 3'-terminal phosphate cyclase</fullName>
        <ecNumber evidence="5">6.5.1.4</ecNumber>
    </recommendedName>
</protein>
<dbReference type="EC" id="6.5.1.4" evidence="5"/>
<dbReference type="InterPro" id="IPR020719">
    <property type="entry name" value="RNA3'_term_phos_cycl-like_CS"/>
</dbReference>
<evidence type="ECO:0000256" key="5">
    <source>
        <dbReference type="NCBIfam" id="TIGR03399"/>
    </source>
</evidence>
<evidence type="ECO:0000313" key="10">
    <source>
        <dbReference type="Proteomes" id="UP000193427"/>
    </source>
</evidence>
<dbReference type="Gene3D" id="3.65.10.20">
    <property type="entry name" value="RNA 3'-terminal phosphate cyclase domain"/>
    <property type="match status" value="1"/>
</dbReference>
<evidence type="ECO:0000256" key="3">
    <source>
        <dbReference type="ARBA" id="ARBA00022741"/>
    </source>
</evidence>
<dbReference type="GO" id="GO:0000166">
    <property type="term" value="F:nucleotide binding"/>
    <property type="evidence" value="ECO:0007669"/>
    <property type="project" value="UniProtKB-KW"/>
</dbReference>
<evidence type="ECO:0000256" key="4">
    <source>
        <dbReference type="ARBA" id="ARBA00024481"/>
    </source>
</evidence>
<dbReference type="InterPro" id="IPR036553">
    <property type="entry name" value="RPTC_insert"/>
</dbReference>
<dbReference type="GO" id="GO:0006396">
    <property type="term" value="P:RNA processing"/>
    <property type="evidence" value="ECO:0007669"/>
    <property type="project" value="UniProtKB-UniRule"/>
</dbReference>
<dbReference type="PROSITE" id="PS01287">
    <property type="entry name" value="RTC"/>
    <property type="match status" value="1"/>
</dbReference>
<dbReference type="GO" id="GO:0003963">
    <property type="term" value="F:RNA-3'-phosphate cyclase activity"/>
    <property type="evidence" value="ECO:0007669"/>
    <property type="project" value="UniProtKB-UniRule"/>
</dbReference>
<dbReference type="Gene3D" id="3.30.360.20">
    <property type="entry name" value="RNA 3'-terminal phosphate cyclase, insert domain"/>
    <property type="match status" value="1"/>
</dbReference>
<name>A0A1W6LHN0_9BURK</name>
<dbReference type="Pfam" id="PF01137">
    <property type="entry name" value="RTC"/>
    <property type="match status" value="1"/>
</dbReference>
<comment type="catalytic activity">
    <reaction evidence="4">
        <text>a 3'-end 3'-phospho-ribonucleotide-RNA + ATP = a 3'-end 2',3'-cyclophospho-ribonucleotide-RNA + AMP + diphosphate</text>
        <dbReference type="Rhea" id="RHEA:23976"/>
        <dbReference type="Rhea" id="RHEA-COMP:10463"/>
        <dbReference type="Rhea" id="RHEA-COMP:10464"/>
        <dbReference type="ChEBI" id="CHEBI:30616"/>
        <dbReference type="ChEBI" id="CHEBI:33019"/>
        <dbReference type="ChEBI" id="CHEBI:83062"/>
        <dbReference type="ChEBI" id="CHEBI:83064"/>
        <dbReference type="ChEBI" id="CHEBI:456215"/>
        <dbReference type="EC" id="6.5.1.4"/>
    </reaction>
</comment>
<dbReference type="InterPro" id="IPR037136">
    <property type="entry name" value="RNA3'_phos_cyclase_dom_sf"/>
</dbReference>
<dbReference type="NCBIfam" id="TIGR03399">
    <property type="entry name" value="RNA_3prim_cycl"/>
    <property type="match status" value="1"/>
</dbReference>